<evidence type="ECO:0000256" key="15">
    <source>
        <dbReference type="ARBA" id="ARBA00033028"/>
    </source>
</evidence>
<protein>
    <recommendedName>
        <fullName evidence="4">Lipase chaperone</fullName>
    </recommendedName>
    <alternativeName>
        <fullName evidence="15">Lipase foldase</fullName>
    </alternativeName>
    <alternativeName>
        <fullName evidence="13">Lipase helper protein</fullName>
    </alternativeName>
    <alternativeName>
        <fullName evidence="14">Lipase modulator</fullName>
    </alternativeName>
</protein>
<evidence type="ECO:0000256" key="1">
    <source>
        <dbReference type="ARBA" id="ARBA00003280"/>
    </source>
</evidence>
<evidence type="ECO:0000313" key="18">
    <source>
        <dbReference type="Proteomes" id="UP000565719"/>
    </source>
</evidence>
<evidence type="ECO:0000256" key="14">
    <source>
        <dbReference type="ARBA" id="ARBA00031542"/>
    </source>
</evidence>
<reference evidence="17 18" key="1">
    <citation type="submission" date="2019-09" db="EMBL/GenBank/DDBJ databases">
        <title>Draft genome sequencing and comparative genomics of hatchery-associated Vibrios.</title>
        <authorList>
            <person name="Kehlet-Delgado H."/>
            <person name="Mueller R.S."/>
        </authorList>
    </citation>
    <scope>NUCLEOTIDE SEQUENCE [LARGE SCALE GENOMIC DNA]</scope>
    <source>
        <strain evidence="17 18">99-46-Y</strain>
    </source>
</reference>
<evidence type="ECO:0000256" key="10">
    <source>
        <dbReference type="ARBA" id="ARBA00023098"/>
    </source>
</evidence>
<dbReference type="Proteomes" id="UP000565719">
    <property type="component" value="Unassembled WGS sequence"/>
</dbReference>
<proteinExistence type="inferred from homology"/>
<evidence type="ECO:0000256" key="2">
    <source>
        <dbReference type="ARBA" id="ARBA00004383"/>
    </source>
</evidence>
<keyword evidence="11 16" id="KW-0472">Membrane</keyword>
<evidence type="ECO:0000256" key="5">
    <source>
        <dbReference type="ARBA" id="ARBA00022475"/>
    </source>
</evidence>
<organism evidence="17 18">
    <name type="scientific">Vibrio pectenicida</name>
    <dbReference type="NCBI Taxonomy" id="62763"/>
    <lineage>
        <taxon>Bacteria</taxon>
        <taxon>Pseudomonadati</taxon>
        <taxon>Pseudomonadota</taxon>
        <taxon>Gammaproteobacteria</taxon>
        <taxon>Vibrionales</taxon>
        <taxon>Vibrionaceae</taxon>
        <taxon>Vibrio</taxon>
    </lineage>
</organism>
<evidence type="ECO:0000256" key="7">
    <source>
        <dbReference type="ARBA" id="ARBA00022692"/>
    </source>
</evidence>
<dbReference type="Pfam" id="PF03280">
    <property type="entry name" value="Lipase_chap"/>
    <property type="match status" value="1"/>
</dbReference>
<keyword evidence="8" id="KW-0442">Lipid degradation</keyword>
<gene>
    <name evidence="17" type="ORF">F0225_07925</name>
</gene>
<dbReference type="GO" id="GO:0006457">
    <property type="term" value="P:protein folding"/>
    <property type="evidence" value="ECO:0007669"/>
    <property type="project" value="InterPro"/>
</dbReference>
<keyword evidence="6" id="KW-0997">Cell inner membrane</keyword>
<dbReference type="RefSeq" id="WP_171360632.1">
    <property type="nucleotide sequence ID" value="NZ_VTXC01000017.1"/>
</dbReference>
<evidence type="ECO:0000256" key="11">
    <source>
        <dbReference type="ARBA" id="ARBA00023136"/>
    </source>
</evidence>
<evidence type="ECO:0000256" key="3">
    <source>
        <dbReference type="ARBA" id="ARBA00010358"/>
    </source>
</evidence>
<comment type="caution">
    <text evidence="17">The sequence shown here is derived from an EMBL/GenBank/DDBJ whole genome shotgun (WGS) entry which is preliminary data.</text>
</comment>
<keyword evidence="7 16" id="KW-0812">Transmembrane</keyword>
<keyword evidence="9 16" id="KW-1133">Transmembrane helix</keyword>
<comment type="subcellular location">
    <subcellularLocation>
        <location evidence="2">Cell inner membrane</location>
        <topology evidence="2">Single-pass membrane protein</topology>
        <orientation evidence="2">Periplasmic side</orientation>
    </subcellularLocation>
</comment>
<keyword evidence="10" id="KW-0443">Lipid metabolism</keyword>
<dbReference type="SUPFAM" id="SSF158855">
    <property type="entry name" value="Lipase chaperone-like"/>
    <property type="match status" value="1"/>
</dbReference>
<evidence type="ECO:0000256" key="8">
    <source>
        <dbReference type="ARBA" id="ARBA00022963"/>
    </source>
</evidence>
<dbReference type="GO" id="GO:0005886">
    <property type="term" value="C:plasma membrane"/>
    <property type="evidence" value="ECO:0007669"/>
    <property type="project" value="UniProtKB-SubCell"/>
</dbReference>
<feature type="transmembrane region" description="Helical" evidence="16">
    <location>
        <begin position="6"/>
        <end position="23"/>
    </location>
</feature>
<dbReference type="AlphaFoldDB" id="A0A7Y3ZZU6"/>
<evidence type="ECO:0000256" key="4">
    <source>
        <dbReference type="ARBA" id="ARBA00019692"/>
    </source>
</evidence>
<sequence>MKTITLATFGFVSILTGVVYFLYHSQADRLQIIQSPSQSDTLVDSSSSRDLLDYTLTSMGERNLAQIRENLFSVSDHEEDLSIDESLFETFILYKTALAELEPNSFQTLDLSALEQINQQMLALQHQYFTVQQITLLFDEENRLRQLAIDKLSINRSELDEESKAQLLQEKIANQPDYIQRAERDNLLMGQLSQSLELTNQDKYLTRVNLVGEEGARRLEEIDQQREIFSQNLENHLQKRQDILSSPGISDDIKHDQIADLRQQSFDTKQWRRVEALERIYDKK</sequence>
<keyword evidence="12" id="KW-0143">Chaperone</keyword>
<evidence type="ECO:0000256" key="16">
    <source>
        <dbReference type="SAM" id="Phobius"/>
    </source>
</evidence>
<evidence type="ECO:0000256" key="13">
    <source>
        <dbReference type="ARBA" id="ARBA00030948"/>
    </source>
</evidence>
<dbReference type="GO" id="GO:0016042">
    <property type="term" value="P:lipid catabolic process"/>
    <property type="evidence" value="ECO:0007669"/>
    <property type="project" value="UniProtKB-KW"/>
</dbReference>
<name>A0A7Y3ZZU6_9VIBR</name>
<evidence type="ECO:0000256" key="6">
    <source>
        <dbReference type="ARBA" id="ARBA00022519"/>
    </source>
</evidence>
<dbReference type="EMBL" id="VTXC01000017">
    <property type="protein sequence ID" value="NOH71264.1"/>
    <property type="molecule type" value="Genomic_DNA"/>
</dbReference>
<comment type="similarity">
    <text evidence="3">Belongs to the lipase chaperone family.</text>
</comment>
<dbReference type="GO" id="GO:0051082">
    <property type="term" value="F:unfolded protein binding"/>
    <property type="evidence" value="ECO:0007669"/>
    <property type="project" value="InterPro"/>
</dbReference>
<evidence type="ECO:0000256" key="12">
    <source>
        <dbReference type="ARBA" id="ARBA00023186"/>
    </source>
</evidence>
<accession>A0A7Y3ZZU6</accession>
<keyword evidence="5" id="KW-1003">Cell membrane</keyword>
<dbReference type="InterPro" id="IPR004961">
    <property type="entry name" value="Lipase_chaperone"/>
</dbReference>
<evidence type="ECO:0000256" key="9">
    <source>
        <dbReference type="ARBA" id="ARBA00022989"/>
    </source>
</evidence>
<evidence type="ECO:0000313" key="17">
    <source>
        <dbReference type="EMBL" id="NOH71264.1"/>
    </source>
</evidence>
<comment type="function">
    <text evidence="1">May be involved in the folding of the extracellular lipase during its passage through the periplasm.</text>
</comment>